<dbReference type="EMBL" id="JASAOG010000023">
    <property type="protein sequence ID" value="KAK0062997.1"/>
    <property type="molecule type" value="Genomic_DNA"/>
</dbReference>
<evidence type="ECO:0000256" key="1">
    <source>
        <dbReference type="SAM" id="MobiDB-lite"/>
    </source>
</evidence>
<feature type="compositionally biased region" description="Acidic residues" evidence="1">
    <location>
        <begin position="48"/>
        <end position="58"/>
    </location>
</feature>
<reference evidence="2" key="2">
    <citation type="submission" date="2023-04" db="EMBL/GenBank/DDBJ databases">
        <authorList>
            <person name="Bu L."/>
            <person name="Lu L."/>
            <person name="Laidemitt M.R."/>
            <person name="Zhang S.M."/>
            <person name="Mutuku M."/>
            <person name="Mkoji G."/>
            <person name="Steinauer M."/>
            <person name="Loker E.S."/>
        </authorList>
    </citation>
    <scope>NUCLEOTIDE SEQUENCE</scope>
    <source>
        <strain evidence="2">KasaAsao</strain>
        <tissue evidence="2">Whole Snail</tissue>
    </source>
</reference>
<dbReference type="Proteomes" id="UP001233172">
    <property type="component" value="Unassembled WGS sequence"/>
</dbReference>
<feature type="compositionally biased region" description="Acidic residues" evidence="1">
    <location>
        <begin position="68"/>
        <end position="80"/>
    </location>
</feature>
<accession>A0AAD8BY61</accession>
<feature type="region of interest" description="Disordered" evidence="1">
    <location>
        <begin position="27"/>
        <end position="80"/>
    </location>
</feature>
<evidence type="ECO:0000313" key="3">
    <source>
        <dbReference type="Proteomes" id="UP001233172"/>
    </source>
</evidence>
<organism evidence="2 3">
    <name type="scientific">Biomphalaria pfeifferi</name>
    <name type="common">Bloodfluke planorb</name>
    <name type="synonym">Freshwater snail</name>
    <dbReference type="NCBI Taxonomy" id="112525"/>
    <lineage>
        <taxon>Eukaryota</taxon>
        <taxon>Metazoa</taxon>
        <taxon>Spiralia</taxon>
        <taxon>Lophotrochozoa</taxon>
        <taxon>Mollusca</taxon>
        <taxon>Gastropoda</taxon>
        <taxon>Heterobranchia</taxon>
        <taxon>Euthyneura</taxon>
        <taxon>Panpulmonata</taxon>
        <taxon>Hygrophila</taxon>
        <taxon>Lymnaeoidea</taxon>
        <taxon>Planorbidae</taxon>
        <taxon>Biomphalaria</taxon>
    </lineage>
</organism>
<name>A0AAD8BY61_BIOPF</name>
<feature type="non-terminal residue" evidence="2">
    <location>
        <position position="80"/>
    </location>
</feature>
<dbReference type="AlphaFoldDB" id="A0AAD8BY61"/>
<comment type="caution">
    <text evidence="2">The sequence shown here is derived from an EMBL/GenBank/DDBJ whole genome shotgun (WGS) entry which is preliminary data.</text>
</comment>
<proteinExistence type="predicted"/>
<reference evidence="2" key="1">
    <citation type="journal article" date="2023" name="PLoS Negl. Trop. Dis.">
        <title>A genome sequence for Biomphalaria pfeifferi, the major vector snail for the human-infecting parasite Schistosoma mansoni.</title>
        <authorList>
            <person name="Bu L."/>
            <person name="Lu L."/>
            <person name="Laidemitt M.R."/>
            <person name="Zhang S.M."/>
            <person name="Mutuku M."/>
            <person name="Mkoji G."/>
            <person name="Steinauer M."/>
            <person name="Loker E.S."/>
        </authorList>
    </citation>
    <scope>NUCLEOTIDE SEQUENCE</scope>
    <source>
        <strain evidence="2">KasaAsao</strain>
    </source>
</reference>
<evidence type="ECO:0000313" key="2">
    <source>
        <dbReference type="EMBL" id="KAK0062997.1"/>
    </source>
</evidence>
<protein>
    <submittedName>
        <fullName evidence="2">Uncharacterized protein</fullName>
    </submittedName>
</protein>
<sequence length="80" mass="8510">MGSDKQRMGASVLISSVDFVTPASLFVPAGSEPPQAGGPQSSIVAPTQEEDEDTEKEEDIMGIKEETAEGLDEILDMELQ</sequence>
<gene>
    <name evidence="2" type="ORF">Bpfe_007717</name>
</gene>
<keyword evidence="3" id="KW-1185">Reference proteome</keyword>